<comment type="cofactor">
    <cofactor evidence="1">
        <name>Mg(2+)</name>
        <dbReference type="ChEBI" id="CHEBI:18420"/>
    </cofactor>
</comment>
<reference evidence="4 5" key="1">
    <citation type="submission" date="2016-12" db="EMBL/GenBank/DDBJ databases">
        <title>Genome sequencing of Methylocaldum marinum.</title>
        <authorList>
            <person name="Takeuchi M."/>
            <person name="Kamagata Y."/>
            <person name="Hiraoka S."/>
            <person name="Oshima K."/>
            <person name="Hattori M."/>
            <person name="Iwasaki W."/>
        </authorList>
    </citation>
    <scope>NUCLEOTIDE SEQUENCE [LARGE SCALE GENOMIC DNA]</scope>
    <source>
        <strain evidence="4 5">S8</strain>
    </source>
</reference>
<dbReference type="PANTHER" id="PTHR10885:SF0">
    <property type="entry name" value="ISOPENTENYL-DIPHOSPHATE DELTA-ISOMERASE"/>
    <property type="match status" value="1"/>
</dbReference>
<proteinExistence type="predicted"/>
<keyword evidence="2" id="KW-0378">Hydrolase</keyword>
<name>A0A250KP13_9GAMM</name>
<dbReference type="PROSITE" id="PS00893">
    <property type="entry name" value="NUDIX_BOX"/>
    <property type="match status" value="1"/>
</dbReference>
<dbReference type="SUPFAM" id="SSF55811">
    <property type="entry name" value="Nudix"/>
    <property type="match status" value="1"/>
</dbReference>
<evidence type="ECO:0000313" key="4">
    <source>
        <dbReference type="EMBL" id="BBA33415.1"/>
    </source>
</evidence>
<dbReference type="CDD" id="cd04692">
    <property type="entry name" value="NUDIX_Hydrolase"/>
    <property type="match status" value="1"/>
</dbReference>
<dbReference type="PANTHER" id="PTHR10885">
    <property type="entry name" value="ISOPENTENYL-DIPHOSPHATE DELTA-ISOMERASE"/>
    <property type="match status" value="1"/>
</dbReference>
<dbReference type="OrthoDB" id="517136at2"/>
<dbReference type="InterPro" id="IPR015797">
    <property type="entry name" value="NUDIX_hydrolase-like_dom_sf"/>
</dbReference>
<accession>A0A250KP13</accession>
<dbReference type="Proteomes" id="UP000266313">
    <property type="component" value="Chromosome"/>
</dbReference>
<evidence type="ECO:0000259" key="3">
    <source>
        <dbReference type="PROSITE" id="PS51462"/>
    </source>
</evidence>
<dbReference type="Gene3D" id="3.90.79.10">
    <property type="entry name" value="Nucleoside Triphosphate Pyrophosphohydrolase"/>
    <property type="match status" value="1"/>
</dbReference>
<protein>
    <submittedName>
        <fullName evidence="4">Isopentenyldiphosphate isomerase</fullName>
    </submittedName>
</protein>
<evidence type="ECO:0000256" key="1">
    <source>
        <dbReference type="ARBA" id="ARBA00001946"/>
    </source>
</evidence>
<dbReference type="PROSITE" id="PS51462">
    <property type="entry name" value="NUDIX"/>
    <property type="match status" value="1"/>
</dbReference>
<evidence type="ECO:0000256" key="2">
    <source>
        <dbReference type="ARBA" id="ARBA00022801"/>
    </source>
</evidence>
<dbReference type="GO" id="GO:0016853">
    <property type="term" value="F:isomerase activity"/>
    <property type="evidence" value="ECO:0007669"/>
    <property type="project" value="UniProtKB-KW"/>
</dbReference>
<dbReference type="Pfam" id="PF00293">
    <property type="entry name" value="NUDIX"/>
    <property type="match status" value="1"/>
</dbReference>
<sequence>MKDELLCEVDEHDRVLGPRARGEVHRLGLRHRAVHILVFSEAEDILLQKRSRTKDINPGLWDTSAAGHVDWGESYDDCAARELSEELGITSRSPLPFLFKLPASAHTGWEFVQVYRVVHSGTLRPDPREIEECRWFACKDLDGWVRGPGIGLTTSFRRIWQTYRDIEALR</sequence>
<dbReference type="EMBL" id="AP017928">
    <property type="protein sequence ID" value="BBA33415.1"/>
    <property type="molecule type" value="Genomic_DNA"/>
</dbReference>
<keyword evidence="5" id="KW-1185">Reference proteome</keyword>
<feature type="domain" description="Nudix hydrolase" evidence="3">
    <location>
        <begin position="29"/>
        <end position="158"/>
    </location>
</feature>
<dbReference type="AlphaFoldDB" id="A0A250KP13"/>
<keyword evidence="4" id="KW-0413">Isomerase</keyword>
<gene>
    <name evidence="4" type="ORF">sS8_1455</name>
</gene>
<organism evidence="4 5">
    <name type="scientific">Methylocaldum marinum</name>
    <dbReference type="NCBI Taxonomy" id="1432792"/>
    <lineage>
        <taxon>Bacteria</taxon>
        <taxon>Pseudomonadati</taxon>
        <taxon>Pseudomonadota</taxon>
        <taxon>Gammaproteobacteria</taxon>
        <taxon>Methylococcales</taxon>
        <taxon>Methylococcaceae</taxon>
        <taxon>Methylocaldum</taxon>
    </lineage>
</organism>
<evidence type="ECO:0000313" key="5">
    <source>
        <dbReference type="Proteomes" id="UP000266313"/>
    </source>
</evidence>
<dbReference type="InterPro" id="IPR020084">
    <property type="entry name" value="NUDIX_hydrolase_CS"/>
</dbReference>
<dbReference type="RefSeq" id="WP_119629023.1">
    <property type="nucleotide sequence ID" value="NZ_AP017928.1"/>
</dbReference>
<dbReference type="InterPro" id="IPR000086">
    <property type="entry name" value="NUDIX_hydrolase_dom"/>
</dbReference>
<dbReference type="GO" id="GO:0016787">
    <property type="term" value="F:hydrolase activity"/>
    <property type="evidence" value="ECO:0007669"/>
    <property type="project" value="UniProtKB-KW"/>
</dbReference>
<dbReference type="KEGG" id="mmai:sS8_1455"/>